<protein>
    <submittedName>
        <fullName evidence="2">Uncharacterized protein</fullName>
    </submittedName>
</protein>
<evidence type="ECO:0000313" key="2">
    <source>
        <dbReference type="EMBL" id="ASK66244.1"/>
    </source>
</evidence>
<keyword evidence="3" id="KW-1185">Reference proteome</keyword>
<reference evidence="3" key="1">
    <citation type="submission" date="2017-07" db="EMBL/GenBank/DDBJ databases">
        <title>Brachybacterium sp. VR2415.</title>
        <authorList>
            <person name="Tak E.J."/>
            <person name="Bae J.-W."/>
        </authorList>
    </citation>
    <scope>NUCLEOTIDE SEQUENCE [LARGE SCALE GENOMIC DNA]</scope>
    <source>
        <strain evidence="3">VR2415</strain>
    </source>
</reference>
<dbReference type="KEGG" id="brv:CFK39_10915"/>
<accession>A0A220UDF2</accession>
<proteinExistence type="predicted"/>
<evidence type="ECO:0000313" key="3">
    <source>
        <dbReference type="Proteomes" id="UP000198398"/>
    </source>
</evidence>
<organism evidence="2 3">
    <name type="scientific">Brachybacterium avium</name>
    <dbReference type="NCBI Taxonomy" id="2017485"/>
    <lineage>
        <taxon>Bacteria</taxon>
        <taxon>Bacillati</taxon>
        <taxon>Actinomycetota</taxon>
        <taxon>Actinomycetes</taxon>
        <taxon>Micrococcales</taxon>
        <taxon>Dermabacteraceae</taxon>
        <taxon>Brachybacterium</taxon>
    </lineage>
</organism>
<feature type="region of interest" description="Disordered" evidence="1">
    <location>
        <begin position="1"/>
        <end position="38"/>
    </location>
</feature>
<sequence>MSAQSGPGSPSGDGSGAVFFSAAPEPDTTDPVDAAGQGQTGWPWFLPQSGLRRDLLESAADVDQDPAGAAAVYAGIPLVHGAVRLLEHVGEGCEVTSDGALPLADVRALVVSWQLDLGGQELTSMWQVGEVVGPWNALVSGGWLELSSTWVGPGEGMAPAVPQAEEPAAFVRFARALILLLLLDVLKQSPEDGGLFGDPDTFAALMHTVEPEGLLLPAEIRIALDRGLVPEDPGGDPDMDEIQRYWRAQRDLTALAAYGLLSRETSADGQDTSFHGAIEVIVEAFGAQEILSELDEPQ</sequence>
<dbReference type="EMBL" id="CP022316">
    <property type="protein sequence ID" value="ASK66244.1"/>
    <property type="molecule type" value="Genomic_DNA"/>
</dbReference>
<name>A0A220UDF2_9MICO</name>
<gene>
    <name evidence="2" type="ORF">CFK39_10915</name>
</gene>
<dbReference type="Proteomes" id="UP000198398">
    <property type="component" value="Chromosome"/>
</dbReference>
<dbReference type="AlphaFoldDB" id="A0A220UDF2"/>
<evidence type="ECO:0000256" key="1">
    <source>
        <dbReference type="SAM" id="MobiDB-lite"/>
    </source>
</evidence>